<gene>
    <name evidence="17" type="primary">bglX</name>
    <name evidence="17" type="ORF">NCTC10060_02059</name>
</gene>
<dbReference type="AlphaFoldDB" id="A0A379TXM5"/>
<dbReference type="GO" id="GO:0008422">
    <property type="term" value="F:beta-glucosidase activity"/>
    <property type="evidence" value="ECO:0007669"/>
    <property type="project" value="UniProtKB-EC"/>
</dbReference>
<evidence type="ECO:0000256" key="2">
    <source>
        <dbReference type="ARBA" id="ARBA00004418"/>
    </source>
</evidence>
<feature type="compositionally biased region" description="Basic and acidic residues" evidence="14">
    <location>
        <begin position="367"/>
        <end position="386"/>
    </location>
</feature>
<evidence type="ECO:0000256" key="13">
    <source>
        <dbReference type="RuleBase" id="RU361161"/>
    </source>
</evidence>
<dbReference type="SUPFAM" id="SSF51445">
    <property type="entry name" value="(Trans)glycosidases"/>
    <property type="match status" value="1"/>
</dbReference>
<dbReference type="FunFam" id="3.40.50.1700:FF:000004">
    <property type="entry name" value="Periplasmic beta-glucosidase"/>
    <property type="match status" value="1"/>
</dbReference>
<comment type="similarity">
    <text evidence="3 13">Belongs to the glycosyl hydrolase 3 family.</text>
</comment>
<comment type="subcellular location">
    <subcellularLocation>
        <location evidence="2">Periplasm</location>
    </subcellularLocation>
</comment>
<dbReference type="InterPro" id="IPR001764">
    <property type="entry name" value="Glyco_hydro_3_N"/>
</dbReference>
<evidence type="ECO:0000256" key="8">
    <source>
        <dbReference type="ARBA" id="ARBA00023295"/>
    </source>
</evidence>
<dbReference type="SMART" id="SM01217">
    <property type="entry name" value="Fn3_like"/>
    <property type="match status" value="1"/>
</dbReference>
<proteinExistence type="inferred from homology"/>
<evidence type="ECO:0000256" key="5">
    <source>
        <dbReference type="ARBA" id="ARBA00022729"/>
    </source>
</evidence>
<dbReference type="Pfam" id="PF00933">
    <property type="entry name" value="Glyco_hydro_3"/>
    <property type="match status" value="1"/>
</dbReference>
<dbReference type="FunFam" id="3.20.20.300:FF:000005">
    <property type="entry name" value="Periplasmic beta-glucosidase"/>
    <property type="match status" value="1"/>
</dbReference>
<evidence type="ECO:0000256" key="4">
    <source>
        <dbReference type="ARBA" id="ARBA00012744"/>
    </source>
</evidence>
<evidence type="ECO:0000313" key="18">
    <source>
        <dbReference type="Proteomes" id="UP000254633"/>
    </source>
</evidence>
<protein>
    <recommendedName>
        <fullName evidence="12">Periplasmic beta-glucosidase</fullName>
        <ecNumber evidence="4">3.2.1.21</ecNumber>
    </recommendedName>
    <alternativeName>
        <fullName evidence="11">Beta-D-glucoside glucohydrolase</fullName>
    </alternativeName>
    <alternativeName>
        <fullName evidence="9">Cellobiase</fullName>
    </alternativeName>
    <alternativeName>
        <fullName evidence="10">Gentiobiase</fullName>
    </alternativeName>
</protein>
<dbReference type="EC" id="3.2.1.21" evidence="4"/>
<keyword evidence="5 15" id="KW-0732">Signal</keyword>
<evidence type="ECO:0000256" key="6">
    <source>
        <dbReference type="ARBA" id="ARBA00022764"/>
    </source>
</evidence>
<feature type="chain" id="PRO_5016772721" description="Periplasmic beta-glucosidase" evidence="15">
    <location>
        <begin position="21"/>
        <end position="826"/>
    </location>
</feature>
<evidence type="ECO:0000256" key="10">
    <source>
        <dbReference type="ARBA" id="ARBA00032194"/>
    </source>
</evidence>
<evidence type="ECO:0000256" key="12">
    <source>
        <dbReference type="ARBA" id="ARBA00067498"/>
    </source>
</evidence>
<dbReference type="InterPro" id="IPR013783">
    <property type="entry name" value="Ig-like_fold"/>
</dbReference>
<dbReference type="PANTHER" id="PTHR30620">
    <property type="entry name" value="PERIPLASMIC BETA-GLUCOSIDASE-RELATED"/>
    <property type="match status" value="1"/>
</dbReference>
<dbReference type="InterPro" id="IPR017853">
    <property type="entry name" value="GH"/>
</dbReference>
<dbReference type="SUPFAM" id="SSF52279">
    <property type="entry name" value="Beta-D-glucan exohydrolase, C-terminal domain"/>
    <property type="match status" value="1"/>
</dbReference>
<dbReference type="InterPro" id="IPR036881">
    <property type="entry name" value="Glyco_hydro_3_C_sf"/>
</dbReference>
<accession>A0A379TXM5</accession>
<reference evidence="17 18" key="1">
    <citation type="submission" date="2018-06" db="EMBL/GenBank/DDBJ databases">
        <authorList>
            <consortium name="Pathogen Informatics"/>
            <person name="Doyle S."/>
        </authorList>
    </citation>
    <scope>NUCLEOTIDE SEQUENCE [LARGE SCALE GENOMIC DNA]</scope>
    <source>
        <strain evidence="17 18">NCTC10060</strain>
    </source>
</reference>
<evidence type="ECO:0000259" key="16">
    <source>
        <dbReference type="SMART" id="SM01217"/>
    </source>
</evidence>
<dbReference type="Pfam" id="PF01915">
    <property type="entry name" value="Glyco_hydro_3_C"/>
    <property type="match status" value="1"/>
</dbReference>
<dbReference type="EMBL" id="UGXH01000003">
    <property type="protein sequence ID" value="SUG54946.1"/>
    <property type="molecule type" value="Genomic_DNA"/>
</dbReference>
<evidence type="ECO:0000256" key="1">
    <source>
        <dbReference type="ARBA" id="ARBA00000448"/>
    </source>
</evidence>
<dbReference type="InterPro" id="IPR051915">
    <property type="entry name" value="Cellulose_Degrad_GH3"/>
</dbReference>
<evidence type="ECO:0000313" key="17">
    <source>
        <dbReference type="EMBL" id="SUG54946.1"/>
    </source>
</evidence>
<sequence>MKWLCSVGVAVSLAMQPALAENLFGNHPLTPEARDAFVTDLLKKMTVDEKIGQLRLISVGPDNPKEAIREMIKEGQVGAIFNTVTRQDIRQMQDQVMALSRLKIPLFFAYDVVHGQRTVFPISLGLASSFNLDAVRTVGRLSAYEAADDGLNMTWAPMVDVSRDPRWGRASEGFGEDTWLTSIMGETMVKAMQGKSPADRYSVMTSVKHFAAYGAVEGGKEYNTVDMSSQRLFNDYMPPYKAGLDAGSGAVMVALNSLNGTPATSDSWLLKDVLRNEWGFKGITVSDHGAIKELIKHGTAADPEDAVRVALKSGVDMSMADEYYSKYLPGLIKSGKVTMAELDDATRHVLNVKYDMGLFNDPYSHLGPKESDPADTNAESRLHRKEAREVARESVVLLKNRLETLPLKKSGTIAVVGPLADSQRDVMGSWSAAGVADQSVTVLAGIQNAVGDGAKILYAKGANITNDKGIVDFLNLYEEAVKIDPRSPQAMIDEAVQAAKQADVVVAVVGESQGMAHEASSRTDITIPQSQRDLITALKATGKPLVLVLMNGRPLALVKEDQQADAILETWFAGTEGGNAIADVLFGDYNPSGKLPMSFPRSVGQIPVYYSHLNTGRPYDPEKPNKYTSRYFDEANGPLYPFGYGLSYTTFTVSDVTLSAPTMKRDGNVTASVEVTNTGKREGATVIQMYLQDVTASMSRPVKQLKGFEKITLKPGESKTVSFPIDIDALKFWNQQMKYDAEPGKFNVFIGVDSARVKQERSNDCKPAVNRARYQRPVWQCLFLATLLLPATSLNLPENPRLNADFSAMLFSQVSEKGRKRMRKAS</sequence>
<evidence type="ECO:0000256" key="15">
    <source>
        <dbReference type="SAM" id="SignalP"/>
    </source>
</evidence>
<dbReference type="InterPro" id="IPR002772">
    <property type="entry name" value="Glyco_hydro_3_C"/>
</dbReference>
<dbReference type="InterPro" id="IPR036962">
    <property type="entry name" value="Glyco_hydro_3_N_sf"/>
</dbReference>
<dbReference type="PANTHER" id="PTHR30620:SF16">
    <property type="entry name" value="LYSOSOMAL BETA GLUCOSIDASE"/>
    <property type="match status" value="1"/>
</dbReference>
<dbReference type="PRINTS" id="PR00133">
    <property type="entry name" value="GLHYDRLASE3"/>
</dbReference>
<name>A0A379TXM5_SALDZ</name>
<dbReference type="FunFam" id="2.60.40.10:FF:000495">
    <property type="entry name" value="Periplasmic beta-glucosidase"/>
    <property type="match status" value="1"/>
</dbReference>
<keyword evidence="8 13" id="KW-0326">Glycosidase</keyword>
<dbReference type="Gene3D" id="3.20.20.300">
    <property type="entry name" value="Glycoside hydrolase, family 3, N-terminal domain"/>
    <property type="match status" value="1"/>
</dbReference>
<organism evidence="17 18">
    <name type="scientific">Salmonella diarizonae</name>
    <dbReference type="NCBI Taxonomy" id="59204"/>
    <lineage>
        <taxon>Bacteria</taxon>
        <taxon>Pseudomonadati</taxon>
        <taxon>Pseudomonadota</taxon>
        <taxon>Gammaproteobacteria</taxon>
        <taxon>Enterobacterales</taxon>
        <taxon>Enterobacteriaceae</taxon>
        <taxon>Salmonella</taxon>
    </lineage>
</organism>
<dbReference type="Proteomes" id="UP000254633">
    <property type="component" value="Unassembled WGS sequence"/>
</dbReference>
<dbReference type="InterPro" id="IPR026891">
    <property type="entry name" value="Fn3-like"/>
</dbReference>
<dbReference type="NCBIfam" id="NF011678">
    <property type="entry name" value="PRK15098.1"/>
    <property type="match status" value="1"/>
</dbReference>
<dbReference type="Gene3D" id="2.60.40.10">
    <property type="entry name" value="Immunoglobulins"/>
    <property type="match status" value="1"/>
</dbReference>
<dbReference type="InterPro" id="IPR019800">
    <property type="entry name" value="Glyco_hydro_3_AS"/>
</dbReference>
<keyword evidence="6" id="KW-0574">Periplasm</keyword>
<evidence type="ECO:0000256" key="7">
    <source>
        <dbReference type="ARBA" id="ARBA00022801"/>
    </source>
</evidence>
<dbReference type="GO" id="GO:0009251">
    <property type="term" value="P:glucan catabolic process"/>
    <property type="evidence" value="ECO:0007669"/>
    <property type="project" value="TreeGrafter"/>
</dbReference>
<comment type="catalytic activity">
    <reaction evidence="1">
        <text>Hydrolysis of terminal, non-reducing beta-D-glucosyl residues with release of beta-D-glucose.</text>
        <dbReference type="EC" id="3.2.1.21"/>
    </reaction>
</comment>
<feature type="signal peptide" evidence="15">
    <location>
        <begin position="1"/>
        <end position="20"/>
    </location>
</feature>
<dbReference type="GO" id="GO:0042597">
    <property type="term" value="C:periplasmic space"/>
    <property type="evidence" value="ECO:0007669"/>
    <property type="project" value="UniProtKB-SubCell"/>
</dbReference>
<keyword evidence="7 13" id="KW-0378">Hydrolase</keyword>
<feature type="region of interest" description="Disordered" evidence="14">
    <location>
        <begin position="365"/>
        <end position="386"/>
    </location>
</feature>
<evidence type="ECO:0000256" key="14">
    <source>
        <dbReference type="SAM" id="MobiDB-lite"/>
    </source>
</evidence>
<dbReference type="Pfam" id="PF14310">
    <property type="entry name" value="Fn3-like"/>
    <property type="match status" value="1"/>
</dbReference>
<evidence type="ECO:0000256" key="11">
    <source>
        <dbReference type="ARBA" id="ARBA00032594"/>
    </source>
</evidence>
<dbReference type="PROSITE" id="PS00775">
    <property type="entry name" value="GLYCOSYL_HYDROL_F3"/>
    <property type="match status" value="1"/>
</dbReference>
<evidence type="ECO:0000256" key="3">
    <source>
        <dbReference type="ARBA" id="ARBA00005336"/>
    </source>
</evidence>
<evidence type="ECO:0000256" key="9">
    <source>
        <dbReference type="ARBA" id="ARBA00031448"/>
    </source>
</evidence>
<feature type="domain" description="Fibronectin type III-like" evidence="16">
    <location>
        <begin position="685"/>
        <end position="754"/>
    </location>
</feature>
<dbReference type="Gene3D" id="3.40.50.1700">
    <property type="entry name" value="Glycoside hydrolase family 3 C-terminal domain"/>
    <property type="match status" value="1"/>
</dbReference>